<feature type="region of interest" description="Disordered" evidence="5">
    <location>
        <begin position="589"/>
        <end position="609"/>
    </location>
</feature>
<keyword evidence="4 6" id="KW-0472">Membrane</keyword>
<evidence type="ECO:0000313" key="9">
    <source>
        <dbReference type="Proteomes" id="UP000777438"/>
    </source>
</evidence>
<dbReference type="CDD" id="cd12087">
    <property type="entry name" value="TM_EGFR-like"/>
    <property type="match status" value="1"/>
</dbReference>
<dbReference type="AlphaFoldDB" id="A0A9P8VUR9"/>
<evidence type="ECO:0000313" key="8">
    <source>
        <dbReference type="EMBL" id="KAH6880107.1"/>
    </source>
</evidence>
<evidence type="ECO:0000256" key="5">
    <source>
        <dbReference type="SAM" id="MobiDB-lite"/>
    </source>
</evidence>
<keyword evidence="2 6" id="KW-0812">Transmembrane</keyword>
<dbReference type="PANTHER" id="PTHR15549">
    <property type="entry name" value="PAIRED IMMUNOGLOBULIN-LIKE TYPE 2 RECEPTOR"/>
    <property type="match status" value="1"/>
</dbReference>
<feature type="compositionally biased region" description="Low complexity" evidence="5">
    <location>
        <begin position="593"/>
        <end position="609"/>
    </location>
</feature>
<feature type="compositionally biased region" description="Polar residues" evidence="5">
    <location>
        <begin position="632"/>
        <end position="663"/>
    </location>
</feature>
<keyword evidence="3 6" id="KW-1133">Transmembrane helix</keyword>
<feature type="region of interest" description="Disordered" evidence="5">
    <location>
        <begin position="632"/>
        <end position="669"/>
    </location>
</feature>
<dbReference type="GO" id="GO:0016020">
    <property type="term" value="C:membrane"/>
    <property type="evidence" value="ECO:0007669"/>
    <property type="project" value="UniProtKB-SubCell"/>
</dbReference>
<protein>
    <submittedName>
        <fullName evidence="8">Uncharacterized protein</fullName>
    </submittedName>
</protein>
<name>A0A9P8VUR9_9HYPO</name>
<feature type="region of interest" description="Disordered" evidence="5">
    <location>
        <begin position="482"/>
        <end position="513"/>
    </location>
</feature>
<organism evidence="8 9">
    <name type="scientific">Thelonectria olida</name>
    <dbReference type="NCBI Taxonomy" id="1576542"/>
    <lineage>
        <taxon>Eukaryota</taxon>
        <taxon>Fungi</taxon>
        <taxon>Dikarya</taxon>
        <taxon>Ascomycota</taxon>
        <taxon>Pezizomycotina</taxon>
        <taxon>Sordariomycetes</taxon>
        <taxon>Hypocreomycetidae</taxon>
        <taxon>Hypocreales</taxon>
        <taxon>Nectriaceae</taxon>
        <taxon>Thelonectria</taxon>
    </lineage>
</organism>
<feature type="transmembrane region" description="Helical" evidence="6">
    <location>
        <begin position="177"/>
        <end position="198"/>
    </location>
</feature>
<feature type="region of interest" description="Disordered" evidence="5">
    <location>
        <begin position="370"/>
        <end position="406"/>
    </location>
</feature>
<evidence type="ECO:0000256" key="6">
    <source>
        <dbReference type="SAM" id="Phobius"/>
    </source>
</evidence>
<evidence type="ECO:0000256" key="7">
    <source>
        <dbReference type="SAM" id="SignalP"/>
    </source>
</evidence>
<accession>A0A9P8VUR9</accession>
<evidence type="ECO:0000256" key="2">
    <source>
        <dbReference type="ARBA" id="ARBA00022692"/>
    </source>
</evidence>
<evidence type="ECO:0000256" key="3">
    <source>
        <dbReference type="ARBA" id="ARBA00022989"/>
    </source>
</evidence>
<dbReference type="OrthoDB" id="5105112at2759"/>
<feature type="region of interest" description="Disordered" evidence="5">
    <location>
        <begin position="212"/>
        <end position="232"/>
    </location>
</feature>
<proteinExistence type="predicted"/>
<feature type="compositionally biased region" description="Low complexity" evidence="5">
    <location>
        <begin position="133"/>
        <end position="173"/>
    </location>
</feature>
<comment type="subcellular location">
    <subcellularLocation>
        <location evidence="1">Membrane</location>
        <topology evidence="1">Single-pass membrane protein</topology>
    </subcellularLocation>
</comment>
<keyword evidence="7" id="KW-0732">Signal</keyword>
<reference evidence="8 9" key="1">
    <citation type="journal article" date="2021" name="Nat. Commun.">
        <title>Genetic determinants of endophytism in the Arabidopsis root mycobiome.</title>
        <authorList>
            <person name="Mesny F."/>
            <person name="Miyauchi S."/>
            <person name="Thiergart T."/>
            <person name="Pickel B."/>
            <person name="Atanasova L."/>
            <person name="Karlsson M."/>
            <person name="Huettel B."/>
            <person name="Barry K.W."/>
            <person name="Haridas S."/>
            <person name="Chen C."/>
            <person name="Bauer D."/>
            <person name="Andreopoulos W."/>
            <person name="Pangilinan J."/>
            <person name="LaButti K."/>
            <person name="Riley R."/>
            <person name="Lipzen A."/>
            <person name="Clum A."/>
            <person name="Drula E."/>
            <person name="Henrissat B."/>
            <person name="Kohler A."/>
            <person name="Grigoriev I.V."/>
            <person name="Martin F.M."/>
            <person name="Hacquard S."/>
        </authorList>
    </citation>
    <scope>NUCLEOTIDE SEQUENCE [LARGE SCALE GENOMIC DNA]</scope>
    <source>
        <strain evidence="8 9">MPI-CAGE-CH-0241</strain>
    </source>
</reference>
<feature type="compositionally biased region" description="Polar residues" evidence="5">
    <location>
        <begin position="836"/>
        <end position="845"/>
    </location>
</feature>
<feature type="compositionally biased region" description="Polar residues" evidence="5">
    <location>
        <begin position="499"/>
        <end position="512"/>
    </location>
</feature>
<evidence type="ECO:0000256" key="1">
    <source>
        <dbReference type="ARBA" id="ARBA00004167"/>
    </source>
</evidence>
<dbReference type="Proteomes" id="UP000777438">
    <property type="component" value="Unassembled WGS sequence"/>
</dbReference>
<feature type="chain" id="PRO_5040393614" evidence="7">
    <location>
        <begin position="20"/>
        <end position="867"/>
    </location>
</feature>
<feature type="region of interest" description="Disordered" evidence="5">
    <location>
        <begin position="721"/>
        <end position="867"/>
    </location>
</feature>
<keyword evidence="9" id="KW-1185">Reference proteome</keyword>
<feature type="signal peptide" evidence="7">
    <location>
        <begin position="1"/>
        <end position="19"/>
    </location>
</feature>
<feature type="compositionally biased region" description="Polar residues" evidence="5">
    <location>
        <begin position="812"/>
        <end position="823"/>
    </location>
</feature>
<feature type="region of interest" description="Disordered" evidence="5">
    <location>
        <begin position="130"/>
        <end position="173"/>
    </location>
</feature>
<evidence type="ECO:0000256" key="4">
    <source>
        <dbReference type="ARBA" id="ARBA00023136"/>
    </source>
</evidence>
<gene>
    <name evidence="8" type="ORF">B0T10DRAFT_551824</name>
</gene>
<feature type="compositionally biased region" description="Low complexity" evidence="5">
    <location>
        <begin position="767"/>
        <end position="787"/>
    </location>
</feature>
<dbReference type="GO" id="GO:0071944">
    <property type="term" value="C:cell periphery"/>
    <property type="evidence" value="ECO:0007669"/>
    <property type="project" value="UniProtKB-ARBA"/>
</dbReference>
<dbReference type="InterPro" id="IPR051694">
    <property type="entry name" value="Immunoregulatory_rcpt-like"/>
</dbReference>
<comment type="caution">
    <text evidence="8">The sequence shown here is derived from an EMBL/GenBank/DDBJ whole genome shotgun (WGS) entry which is preliminary data.</text>
</comment>
<sequence>MRYSHTWALVAGLGTLASASNCYYPDGNKANDYNYQPCGNSGFSTCCYFGEGDKCLSNGLCENPGKYDYYRAACANKDWSNCPNVCMDELSDNWLGLIKCGENKYCCPSGGDDCCTNGAKVYMLEVSNSTGINSGDSTESDSSSSTESGSSSSSDTNDSQSSDAGSSGSSSSSAGPIAGGVVGGLFVIGFVAFGLFYFKRRDKKRAVAAAASVEAGGGSGSDGKDSEEMKPVAQPNVAEVEAGPGNVYNETDGKPIVGGVRPLYEDEKSHYTETTKAASQQGVAEVDGGAVVNNTTSSGAFVSSQGQDGSEATHAPSQHVLAEVDGGMVKQDGSFAPVSTSAAPGQFGYETTYYATQQLAEIQAQDLIRPDSGTLVPDSPRPGRDEFETTHGPVQHSASELEGADGRPGVALTTSGAVALGSGQNPFRRANRPAQNVVSEVEGGYTTGLGAIVQDWTTSGQNPTGTTHRPTQQNVISEIGSEAGMTPASGSARPHGSSALDQTSTRPVQQSVAKMEGGRILTLDSDTFAPVFAFEENNTSTASGQQGVAEVDGGMAKPGIDIPMNATSGQPESQTVTTQQGVAEVEGGAVKMSSSSASPSLSQSLSNTTSTQHIAEVDGGRVPVPTNSGHTITETTKKPAQQTISEVAGSTVTNSETDTSYTRGRTRHRTAQQVVAEADSGNTFYEADSGPIIPVSVVSRPHQPDTRDFTQWEEVTEVGSSPLLEADSFPIPPVFTSHKHSTSRTTRSSSEQVVAEADSNAIIEADSTPLSSSTTRRTETTHGSSSRQHAVEADSNVLVEADSSPIAPVSQAPKQQATESPAQQAVEADGSALSEADSTPVSTSGKADGKQAEGSAGVPQMKFLPLV</sequence>
<dbReference type="EMBL" id="JAGPYM010000027">
    <property type="protein sequence ID" value="KAH6880107.1"/>
    <property type="molecule type" value="Genomic_DNA"/>
</dbReference>